<dbReference type="EMBL" id="QKRB01000058">
    <property type="protein sequence ID" value="PZD93234.1"/>
    <property type="molecule type" value="Genomic_DNA"/>
</dbReference>
<keyword evidence="9" id="KW-1185">Reference proteome</keyword>
<dbReference type="InterPro" id="IPR036397">
    <property type="entry name" value="RNaseH_sf"/>
</dbReference>
<evidence type="ECO:0000313" key="3">
    <source>
        <dbReference type="EMBL" id="PZD93141.1"/>
    </source>
</evidence>
<dbReference type="Pfam" id="PF13333">
    <property type="entry name" value="rve_2"/>
    <property type="match status" value="1"/>
</dbReference>
<evidence type="ECO:0000313" key="8">
    <source>
        <dbReference type="EMBL" id="PZD95067.1"/>
    </source>
</evidence>
<feature type="region of interest" description="Disordered" evidence="1">
    <location>
        <begin position="25"/>
        <end position="48"/>
    </location>
</feature>
<dbReference type="Proteomes" id="UP000249522">
    <property type="component" value="Unassembled WGS sequence"/>
</dbReference>
<dbReference type="EMBL" id="QKRB01000055">
    <property type="protein sequence ID" value="PZD93798.1"/>
    <property type="molecule type" value="Genomic_DNA"/>
</dbReference>
<dbReference type="EMBL" id="QKRB01000056">
    <property type="protein sequence ID" value="PZD93748.1"/>
    <property type="molecule type" value="Genomic_DNA"/>
</dbReference>
<evidence type="ECO:0000256" key="1">
    <source>
        <dbReference type="SAM" id="MobiDB-lite"/>
    </source>
</evidence>
<dbReference type="EMBL" id="QKRB01000057">
    <property type="protein sequence ID" value="PZD93241.1"/>
    <property type="molecule type" value="Genomic_DNA"/>
</dbReference>
<evidence type="ECO:0000313" key="7">
    <source>
        <dbReference type="EMBL" id="PZD93798.1"/>
    </source>
</evidence>
<evidence type="ECO:0000313" key="6">
    <source>
        <dbReference type="EMBL" id="PZD93748.1"/>
    </source>
</evidence>
<dbReference type="PROSITE" id="PS50994">
    <property type="entry name" value="INTEGRASE"/>
    <property type="match status" value="1"/>
</dbReference>
<comment type="caution">
    <text evidence="5">The sequence shown here is derived from an EMBL/GenBank/DDBJ whole genome shotgun (WGS) entry which is preliminary data.</text>
</comment>
<dbReference type="OrthoDB" id="9781005at2"/>
<protein>
    <submittedName>
        <fullName evidence="5">IS3 family transposase</fullName>
    </submittedName>
</protein>
<dbReference type="PANTHER" id="PTHR47515:SF2">
    <property type="entry name" value="INTEGRASE CORE DOMAIN PROTEIN"/>
    <property type="match status" value="1"/>
</dbReference>
<evidence type="ECO:0000313" key="5">
    <source>
        <dbReference type="EMBL" id="PZD93241.1"/>
    </source>
</evidence>
<dbReference type="PANTHER" id="PTHR47515">
    <property type="entry name" value="LOW CALCIUM RESPONSE LOCUS PROTEIN T"/>
    <property type="match status" value="1"/>
</dbReference>
<dbReference type="InterPro" id="IPR012337">
    <property type="entry name" value="RNaseH-like_sf"/>
</dbReference>
<dbReference type="Pfam" id="PF00665">
    <property type="entry name" value="rve"/>
    <property type="match status" value="1"/>
</dbReference>
<feature type="domain" description="Integrase catalytic" evidence="2">
    <location>
        <begin position="120"/>
        <end position="293"/>
    </location>
</feature>
<accession>A0A2W1LN67</accession>
<dbReference type="Gene3D" id="3.30.420.10">
    <property type="entry name" value="Ribonuclease H-like superfamily/Ribonuclease H"/>
    <property type="match status" value="1"/>
</dbReference>
<evidence type="ECO:0000313" key="4">
    <source>
        <dbReference type="EMBL" id="PZD93234.1"/>
    </source>
</evidence>
<reference evidence="5 9" key="1">
    <citation type="submission" date="2018-06" db="EMBL/GenBank/DDBJ databases">
        <title>Paenibacillus imtechensis sp. nov.</title>
        <authorList>
            <person name="Pinnaka A.K."/>
            <person name="Singh H."/>
            <person name="Kaur M."/>
        </authorList>
    </citation>
    <scope>NUCLEOTIDE SEQUENCE [LARGE SCALE GENOMIC DNA]</scope>
    <source>
        <strain evidence="5 9">SMB1</strain>
    </source>
</reference>
<dbReference type="InterPro" id="IPR001584">
    <property type="entry name" value="Integrase_cat-core"/>
</dbReference>
<dbReference type="NCBIfam" id="NF033516">
    <property type="entry name" value="transpos_IS3"/>
    <property type="match status" value="1"/>
</dbReference>
<sequence>MKRGVPAALVLRILGIAESTYYDRKKREMSCPPERPAENRRGRPVPGYSHTFDGERVVDSQINDWLLELIEGEEHVYGYKLLAQCIRDKYNVRLDKKKAYRLCNELGILQKPRQRVQAHPRRLPKNRVVTGSNQLWQMDIKYGYVRGLERFFYVLSIIDVFDRVVVQQYRGTSCEAKHAVQTLCYALQSRLRPGDEMPTIRTDNGPQFVSKLFGDMCESLGVIHERIPPRTPNMNAYIESFHSLLERDLFSKRDFRTFKDAYEELDGYMDFYNNRRMHGSLKRKPPAVFSAWVQTLEDSSAFHKAM</sequence>
<name>A0A2W1LN67_9BACL</name>
<evidence type="ECO:0000259" key="2">
    <source>
        <dbReference type="PROSITE" id="PS50994"/>
    </source>
</evidence>
<dbReference type="GO" id="GO:0003676">
    <property type="term" value="F:nucleic acid binding"/>
    <property type="evidence" value="ECO:0007669"/>
    <property type="project" value="InterPro"/>
</dbReference>
<proteinExistence type="predicted"/>
<gene>
    <name evidence="8" type="ORF">DNH61_15650</name>
    <name evidence="7" type="ORF">DNH61_20010</name>
    <name evidence="6" type="ORF">DNH61_21330</name>
    <name evidence="5" type="ORF">DNH61_21580</name>
    <name evidence="3" type="ORF">DNH61_24130</name>
    <name evidence="4" type="ORF">DNH61_24630</name>
</gene>
<evidence type="ECO:0000313" key="9">
    <source>
        <dbReference type="Proteomes" id="UP000249522"/>
    </source>
</evidence>
<dbReference type="GO" id="GO:0015074">
    <property type="term" value="P:DNA integration"/>
    <property type="evidence" value="ECO:0007669"/>
    <property type="project" value="InterPro"/>
</dbReference>
<organism evidence="5 9">
    <name type="scientific">Paenibacillus sambharensis</name>
    <dbReference type="NCBI Taxonomy" id="1803190"/>
    <lineage>
        <taxon>Bacteria</taxon>
        <taxon>Bacillati</taxon>
        <taxon>Bacillota</taxon>
        <taxon>Bacilli</taxon>
        <taxon>Bacillales</taxon>
        <taxon>Paenibacillaceae</taxon>
        <taxon>Paenibacillus</taxon>
    </lineage>
</organism>
<dbReference type="AlphaFoldDB" id="A0A2W1LN67"/>
<feature type="compositionally biased region" description="Basic and acidic residues" evidence="1">
    <location>
        <begin position="25"/>
        <end position="41"/>
    </location>
</feature>
<dbReference type="EMBL" id="QKRB01000058">
    <property type="protein sequence ID" value="PZD93141.1"/>
    <property type="molecule type" value="Genomic_DNA"/>
</dbReference>
<dbReference type="SUPFAM" id="SSF53098">
    <property type="entry name" value="Ribonuclease H-like"/>
    <property type="match status" value="1"/>
</dbReference>
<dbReference type="EMBL" id="QKRB01000046">
    <property type="protein sequence ID" value="PZD95067.1"/>
    <property type="molecule type" value="Genomic_DNA"/>
</dbReference>
<dbReference type="InterPro" id="IPR048020">
    <property type="entry name" value="Transpos_IS3"/>
</dbReference>